<reference evidence="1 2" key="1">
    <citation type="submission" date="2021-02" db="EMBL/GenBank/DDBJ databases">
        <title>Draft genome and description of Leucobacter sp nov strain Marseille-Q4368.</title>
        <authorList>
            <person name="Boxberger M."/>
            <person name="La Scola B."/>
        </authorList>
    </citation>
    <scope>NUCLEOTIDE SEQUENCE [LARGE SCALE GENOMIC DNA]</scope>
    <source>
        <strain evidence="1 2">Marseille-Q4368</strain>
    </source>
</reference>
<accession>A0ABS5M1V2</accession>
<sequence length="153" mass="16749">MSETIWVALVAVLGTTVGAATNPVIALIRDGRVDRGNVRSDRLRSAAGFSEAVVKAARITPSDFDASDVRKAHTIALEARFDVAQHLPKGAGQVDRFIEFSLSKMQGYRDEVPRLVIAEFASEQVLSWARGDLVATKLRPFDLDHFGGEWNIV</sequence>
<gene>
    <name evidence="1" type="ORF">JSQ98_00470</name>
</gene>
<dbReference type="RefSeq" id="WP_211647863.1">
    <property type="nucleotide sequence ID" value="NZ_JAFEVO010000001.1"/>
</dbReference>
<dbReference type="Proteomes" id="UP000811492">
    <property type="component" value="Unassembled WGS sequence"/>
</dbReference>
<organism evidence="1 2">
    <name type="scientific">Leucobacter manosquensis</name>
    <dbReference type="NCBI Taxonomy" id="2810611"/>
    <lineage>
        <taxon>Bacteria</taxon>
        <taxon>Bacillati</taxon>
        <taxon>Actinomycetota</taxon>
        <taxon>Actinomycetes</taxon>
        <taxon>Micrococcales</taxon>
        <taxon>Microbacteriaceae</taxon>
        <taxon>Leucobacter</taxon>
    </lineage>
</organism>
<keyword evidence="2" id="KW-1185">Reference proteome</keyword>
<proteinExistence type="predicted"/>
<evidence type="ECO:0000313" key="1">
    <source>
        <dbReference type="EMBL" id="MBS3180691.1"/>
    </source>
</evidence>
<evidence type="ECO:0000313" key="2">
    <source>
        <dbReference type="Proteomes" id="UP000811492"/>
    </source>
</evidence>
<name>A0ABS5M1V2_9MICO</name>
<dbReference type="EMBL" id="JAFEVO010000001">
    <property type="protein sequence ID" value="MBS3180691.1"/>
    <property type="molecule type" value="Genomic_DNA"/>
</dbReference>
<protein>
    <submittedName>
        <fullName evidence="1">Uncharacterized protein</fullName>
    </submittedName>
</protein>
<comment type="caution">
    <text evidence="1">The sequence shown here is derived from an EMBL/GenBank/DDBJ whole genome shotgun (WGS) entry which is preliminary data.</text>
</comment>